<evidence type="ECO:0000313" key="2">
    <source>
        <dbReference type="EMBL" id="TFW31780.1"/>
    </source>
</evidence>
<accession>A0A4Y9T497</accession>
<comment type="caution">
    <text evidence="2">The sequence shown here is derived from an EMBL/GenBank/DDBJ whole genome shotgun (WGS) entry which is preliminary data.</text>
</comment>
<sequence>MTQGRRRVLIPYAYTDTSKWPEPDIEFARADPGFAARRRAVEMYADGESAATIFDETGKDAQEVRRLVKRCISQAGDGEITGFYALLKGWRPDGYKRTAAVQHVRGGGSGGCAGALRQLFDRYPDVEEYIRALFLPESSSHSVDEVRIPYMELHGEFTTKLRELGLTDDDWPFNTENVGYKSLRKYCISLLGCDSARWIRARSGEEAARRTTVGNGQKSILPSLRAFGAVQLDFHLVDAASIIVIENAFGVEIDLPLRRWYFGLLVEEKLGLVIGVYIALELNPSSDSVLEVIESALRPLSFKEGDPRCALIVDKKVLPNQMFPELEHQCFSVLKMDNAKCNTAAEVVSNIIDTVGCAVNFGPIKAWWRRDLIERVFGALTRRGLQRLPSTYGSGPGDTRRSASPNQEAVRFRIMLNELVAIIYGCIREHNETRGDTLQKAAPIQALQAAMRHPASGFLRLPLPKPAQEDLRLMAHVEEVTVRGNLKKNVRPYVNIGRWRYTSPGLAQRYDLIEQKLIAYCDRRSTALVRVTVKDTGEDLGWIEPPRKWAGIQISFRDRALINSAGYSAQLHENGLSTVRRWVHGRADEITKKRRGKSKAPRCSKDALALARIAPKLERAEAEAEVEVKERALPEPTAPQQPPSKSHLRPAPAQVVEVGNHVESVGVDGPRMDPFGLNSIPDMHPIERGD</sequence>
<dbReference type="EMBL" id="SPUM01000081">
    <property type="protein sequence ID" value="TFW31780.1"/>
    <property type="molecule type" value="Genomic_DNA"/>
</dbReference>
<name>A0A4Y9T497_9BURK</name>
<evidence type="ECO:0008006" key="4">
    <source>
        <dbReference type="Google" id="ProtNLM"/>
    </source>
</evidence>
<keyword evidence="3" id="KW-1185">Reference proteome</keyword>
<dbReference type="Proteomes" id="UP000297258">
    <property type="component" value="Unassembled WGS sequence"/>
</dbReference>
<protein>
    <recommendedName>
        <fullName evidence="4">Integrase catalytic domain-containing protein</fullName>
    </recommendedName>
</protein>
<feature type="region of interest" description="Disordered" evidence="1">
    <location>
        <begin position="625"/>
        <end position="690"/>
    </location>
</feature>
<evidence type="ECO:0000313" key="3">
    <source>
        <dbReference type="Proteomes" id="UP000297258"/>
    </source>
</evidence>
<evidence type="ECO:0000256" key="1">
    <source>
        <dbReference type="SAM" id="MobiDB-lite"/>
    </source>
</evidence>
<organism evidence="2 3">
    <name type="scientific">Massilia horti</name>
    <dbReference type="NCBI Taxonomy" id="2562153"/>
    <lineage>
        <taxon>Bacteria</taxon>
        <taxon>Pseudomonadati</taxon>
        <taxon>Pseudomonadota</taxon>
        <taxon>Betaproteobacteria</taxon>
        <taxon>Burkholderiales</taxon>
        <taxon>Oxalobacteraceae</taxon>
        <taxon>Telluria group</taxon>
        <taxon>Massilia</taxon>
    </lineage>
</organism>
<proteinExistence type="predicted"/>
<dbReference type="RefSeq" id="WP_135190120.1">
    <property type="nucleotide sequence ID" value="NZ_SPUM01000081.1"/>
</dbReference>
<dbReference type="OrthoDB" id="8736397at2"/>
<gene>
    <name evidence="2" type="ORF">E4O92_12595</name>
</gene>
<reference evidence="2 3" key="1">
    <citation type="submission" date="2019-03" db="EMBL/GenBank/DDBJ databases">
        <title>Draft genome of Massilia hortus sp. nov., a novel bacterial species of the Oxalobacteraceae family.</title>
        <authorList>
            <person name="Peta V."/>
            <person name="Raths R."/>
            <person name="Bucking H."/>
        </authorList>
    </citation>
    <scope>NUCLEOTIDE SEQUENCE [LARGE SCALE GENOMIC DNA]</scope>
    <source>
        <strain evidence="2 3">ONC3</strain>
    </source>
</reference>
<dbReference type="AlphaFoldDB" id="A0A4Y9T497"/>